<dbReference type="GO" id="GO:0000786">
    <property type="term" value="C:nucleosome"/>
    <property type="evidence" value="ECO:0007669"/>
    <property type="project" value="InterPro"/>
</dbReference>
<dbReference type="InterPro" id="IPR000558">
    <property type="entry name" value="Histone_H2B"/>
</dbReference>
<dbReference type="SMART" id="SM00427">
    <property type="entry name" value="H2B"/>
    <property type="match status" value="1"/>
</dbReference>
<dbReference type="AlphaFoldDB" id="A0A9J6BL33"/>
<dbReference type="Pfam" id="PF00125">
    <property type="entry name" value="Histone"/>
    <property type="match status" value="1"/>
</dbReference>
<dbReference type="SUPFAM" id="SSF47113">
    <property type="entry name" value="Histone-fold"/>
    <property type="match status" value="1"/>
</dbReference>
<dbReference type="PRINTS" id="PR00621">
    <property type="entry name" value="HISTONEH2B"/>
</dbReference>
<evidence type="ECO:0000256" key="1">
    <source>
        <dbReference type="ARBA" id="ARBA00006846"/>
    </source>
</evidence>
<evidence type="ECO:0000313" key="4">
    <source>
        <dbReference type="EMBL" id="KAG5670477.1"/>
    </source>
</evidence>
<dbReference type="Proteomes" id="UP001107558">
    <property type="component" value="Chromosome 3"/>
</dbReference>
<dbReference type="GO" id="GO:0005634">
    <property type="term" value="C:nucleus"/>
    <property type="evidence" value="ECO:0007669"/>
    <property type="project" value="UniProtKB-ARBA"/>
</dbReference>
<reference evidence="4" key="1">
    <citation type="submission" date="2021-03" db="EMBL/GenBank/DDBJ databases">
        <title>Chromosome level genome of the anhydrobiotic midge Polypedilum vanderplanki.</title>
        <authorList>
            <person name="Yoshida Y."/>
            <person name="Kikawada T."/>
            <person name="Gusev O."/>
        </authorList>
    </citation>
    <scope>NUCLEOTIDE SEQUENCE</scope>
    <source>
        <strain evidence="4">NIAS01</strain>
        <tissue evidence="4">Whole body or cell culture</tissue>
    </source>
</reference>
<evidence type="ECO:0000259" key="3">
    <source>
        <dbReference type="Pfam" id="PF00125"/>
    </source>
</evidence>
<gene>
    <name evidence="4" type="ORF">PVAND_000739</name>
</gene>
<organism evidence="4 5">
    <name type="scientific">Polypedilum vanderplanki</name>
    <name type="common">Sleeping chironomid midge</name>
    <dbReference type="NCBI Taxonomy" id="319348"/>
    <lineage>
        <taxon>Eukaryota</taxon>
        <taxon>Metazoa</taxon>
        <taxon>Ecdysozoa</taxon>
        <taxon>Arthropoda</taxon>
        <taxon>Hexapoda</taxon>
        <taxon>Insecta</taxon>
        <taxon>Pterygota</taxon>
        <taxon>Neoptera</taxon>
        <taxon>Endopterygota</taxon>
        <taxon>Diptera</taxon>
        <taxon>Nematocera</taxon>
        <taxon>Chironomoidea</taxon>
        <taxon>Chironomidae</taxon>
        <taxon>Chironominae</taxon>
        <taxon>Polypedilum</taxon>
        <taxon>Polypedilum</taxon>
    </lineage>
</organism>
<protein>
    <recommendedName>
        <fullName evidence="3">Core Histone H2A/H2B/H3 domain-containing protein</fullName>
    </recommendedName>
</protein>
<dbReference type="GO" id="GO:0046982">
    <property type="term" value="F:protein heterodimerization activity"/>
    <property type="evidence" value="ECO:0007669"/>
    <property type="project" value="InterPro"/>
</dbReference>
<feature type="region of interest" description="Disordered" evidence="2">
    <location>
        <begin position="1"/>
        <end position="112"/>
    </location>
</feature>
<dbReference type="EMBL" id="JADBJN010000003">
    <property type="protein sequence ID" value="KAG5670477.1"/>
    <property type="molecule type" value="Genomic_DNA"/>
</dbReference>
<dbReference type="InterPro" id="IPR007125">
    <property type="entry name" value="H2A/H2B/H3"/>
</dbReference>
<feature type="compositionally biased region" description="Basic residues" evidence="2">
    <location>
        <begin position="1"/>
        <end position="15"/>
    </location>
</feature>
<dbReference type="GO" id="GO:0030527">
    <property type="term" value="F:structural constituent of chromatin"/>
    <property type="evidence" value="ECO:0007669"/>
    <property type="project" value="InterPro"/>
</dbReference>
<dbReference type="GO" id="GO:0003677">
    <property type="term" value="F:DNA binding"/>
    <property type="evidence" value="ECO:0007669"/>
    <property type="project" value="InterPro"/>
</dbReference>
<evidence type="ECO:0000256" key="2">
    <source>
        <dbReference type="SAM" id="MobiDB-lite"/>
    </source>
</evidence>
<comment type="similarity">
    <text evidence="1">Belongs to the histone H2B family.</text>
</comment>
<dbReference type="CDD" id="cd22910">
    <property type="entry name" value="HFD_H2B"/>
    <property type="match status" value="1"/>
</dbReference>
<dbReference type="PANTHER" id="PTHR23428">
    <property type="entry name" value="HISTONE H2B"/>
    <property type="match status" value="1"/>
</dbReference>
<dbReference type="OrthoDB" id="7758076at2759"/>
<dbReference type="InterPro" id="IPR009072">
    <property type="entry name" value="Histone-fold"/>
</dbReference>
<sequence>MPPKAAKARSKTPKPTKKEPEPKKPAAAVVEEEDEDESGSEDEEMEESVPAQNANNKGEDESNSEEDEEDDDEDEEEEEDPPAQNNVQKDVASEKKTRGRPKVVHSDSMKKKKKINRISYSHFIYKVLKQIHPEMRISGKSMNIMNDFVQDIFERIASEGSNLSHRGRKQTMTSREIDTATKLILPGELARHAENEGKKSIANYLRVTEEEKVSKSTKNVPKKSSKETS</sequence>
<proteinExistence type="inferred from homology"/>
<feature type="region of interest" description="Disordered" evidence="2">
    <location>
        <begin position="204"/>
        <end position="229"/>
    </location>
</feature>
<accession>A0A9J6BL33</accession>
<feature type="compositionally biased region" description="Acidic residues" evidence="2">
    <location>
        <begin position="30"/>
        <end position="47"/>
    </location>
</feature>
<feature type="domain" description="Core Histone H2A/H2B/H3" evidence="3">
    <location>
        <begin position="109"/>
        <end position="183"/>
    </location>
</feature>
<comment type="caution">
    <text evidence="4">The sequence shown here is derived from an EMBL/GenBank/DDBJ whole genome shotgun (WGS) entry which is preliminary data.</text>
</comment>
<keyword evidence="5" id="KW-1185">Reference proteome</keyword>
<name>A0A9J6BL33_POLVA</name>
<evidence type="ECO:0000313" key="5">
    <source>
        <dbReference type="Proteomes" id="UP001107558"/>
    </source>
</evidence>
<dbReference type="Gene3D" id="1.10.20.10">
    <property type="entry name" value="Histone, subunit A"/>
    <property type="match status" value="1"/>
</dbReference>
<dbReference type="FunFam" id="1.10.20.10:FF:000043">
    <property type="entry name" value="Histone H2B"/>
    <property type="match status" value="1"/>
</dbReference>
<feature type="compositionally biased region" description="Acidic residues" evidence="2">
    <location>
        <begin position="61"/>
        <end position="81"/>
    </location>
</feature>